<dbReference type="Pfam" id="PF21342">
    <property type="entry name" value="SoxA-TsdA_cyt-c"/>
    <property type="match status" value="1"/>
</dbReference>
<evidence type="ECO:0000313" key="6">
    <source>
        <dbReference type="EMBL" id="MDN4523332.1"/>
    </source>
</evidence>
<protein>
    <submittedName>
        <fullName evidence="6">C-type cytochrome</fullName>
    </submittedName>
</protein>
<dbReference type="PROSITE" id="PS51007">
    <property type="entry name" value="CYTC"/>
    <property type="match status" value="1"/>
</dbReference>
<dbReference type="Proteomes" id="UP001172721">
    <property type="component" value="Unassembled WGS sequence"/>
</dbReference>
<dbReference type="Gene3D" id="1.10.760.10">
    <property type="entry name" value="Cytochrome c-like domain"/>
    <property type="match status" value="2"/>
</dbReference>
<dbReference type="InterPro" id="IPR051459">
    <property type="entry name" value="Cytochrome_c-type_DH"/>
</dbReference>
<evidence type="ECO:0000256" key="3">
    <source>
        <dbReference type="ARBA" id="ARBA00023004"/>
    </source>
</evidence>
<feature type="domain" description="Cytochrome c" evidence="5">
    <location>
        <begin position="179"/>
        <end position="259"/>
    </location>
</feature>
<dbReference type="Pfam" id="PF13442">
    <property type="entry name" value="Cytochrome_CBB3"/>
    <property type="match status" value="1"/>
</dbReference>
<keyword evidence="2 4" id="KW-0479">Metal-binding</keyword>
<name>A0ABT8HRD5_9BACL</name>
<gene>
    <name evidence="6" type="ORF">QYB97_02560</name>
</gene>
<keyword evidence="1 4" id="KW-0349">Heme</keyword>
<dbReference type="RefSeq" id="WP_301164380.1">
    <property type="nucleotide sequence ID" value="NZ_JAUHTR010000001.1"/>
</dbReference>
<reference evidence="6" key="1">
    <citation type="submission" date="2023-07" db="EMBL/GenBank/DDBJ databases">
        <title>Fictibacillus sp. isolated from freshwater pond.</title>
        <authorList>
            <person name="Kirdat K."/>
            <person name="Bhat A."/>
            <person name="Mourya A."/>
            <person name="Yadav A."/>
        </authorList>
    </citation>
    <scope>NUCLEOTIDE SEQUENCE</scope>
    <source>
        <strain evidence="6">NE201</strain>
    </source>
</reference>
<dbReference type="InterPro" id="IPR009056">
    <property type="entry name" value="Cyt_c-like_dom"/>
</dbReference>
<dbReference type="PANTHER" id="PTHR35008:SF4">
    <property type="entry name" value="BLL4482 PROTEIN"/>
    <property type="match status" value="1"/>
</dbReference>
<accession>A0ABT8HRD5</accession>
<evidence type="ECO:0000259" key="5">
    <source>
        <dbReference type="PROSITE" id="PS51007"/>
    </source>
</evidence>
<evidence type="ECO:0000256" key="1">
    <source>
        <dbReference type="ARBA" id="ARBA00022617"/>
    </source>
</evidence>
<dbReference type="PANTHER" id="PTHR35008">
    <property type="entry name" value="BLL4482 PROTEIN-RELATED"/>
    <property type="match status" value="1"/>
</dbReference>
<keyword evidence="3 4" id="KW-0408">Iron</keyword>
<evidence type="ECO:0000313" key="7">
    <source>
        <dbReference type="Proteomes" id="UP001172721"/>
    </source>
</evidence>
<keyword evidence="7" id="KW-1185">Reference proteome</keyword>
<evidence type="ECO:0000256" key="4">
    <source>
        <dbReference type="PROSITE-ProRule" id="PRU00433"/>
    </source>
</evidence>
<sequence>MKKQAIISFSVLLFLLLIMAVLISETVFKSKTEAVIATITNQEQFIYPDINQIKDPLKKEEVNHGKDIMVNTAEELNGYTGNHLSCVSCHTNGGLTQSLSFVGVAKKYPSYSERDKKVISLADRINGCMVRSMNGEKLPEYSSDLKDMVSYIEFLSKDIKDPENAEWLQPIEMNSMPDTGNEDGERLYQQNCLRCHGSDGKGSDIAPALWGEDSYNDGAGMSHPNKAAGFILENMPMDSPGSLTKAEAAAIAKYIDKQKRPHFNE</sequence>
<dbReference type="EMBL" id="JAUHTR010000001">
    <property type="protein sequence ID" value="MDN4523332.1"/>
    <property type="molecule type" value="Genomic_DNA"/>
</dbReference>
<proteinExistence type="predicted"/>
<dbReference type="InterPro" id="IPR036909">
    <property type="entry name" value="Cyt_c-like_dom_sf"/>
</dbReference>
<organism evidence="6 7">
    <name type="scientific">Fictibacillus fluitans</name>
    <dbReference type="NCBI Taxonomy" id="3058422"/>
    <lineage>
        <taxon>Bacteria</taxon>
        <taxon>Bacillati</taxon>
        <taxon>Bacillota</taxon>
        <taxon>Bacilli</taxon>
        <taxon>Bacillales</taxon>
        <taxon>Fictibacillaceae</taxon>
        <taxon>Fictibacillus</taxon>
    </lineage>
</organism>
<evidence type="ECO:0000256" key="2">
    <source>
        <dbReference type="ARBA" id="ARBA00022723"/>
    </source>
</evidence>
<dbReference type="SUPFAM" id="SSF46626">
    <property type="entry name" value="Cytochrome c"/>
    <property type="match status" value="2"/>
</dbReference>
<comment type="caution">
    <text evidence="6">The sequence shown here is derived from an EMBL/GenBank/DDBJ whole genome shotgun (WGS) entry which is preliminary data.</text>
</comment>